<dbReference type="Gene3D" id="2.130.10.10">
    <property type="entry name" value="YVTN repeat-like/Quinoprotein amine dehydrogenase"/>
    <property type="match status" value="1"/>
</dbReference>
<evidence type="ECO:0000256" key="3">
    <source>
        <dbReference type="PROSITE-ProRule" id="PRU00221"/>
    </source>
</evidence>
<name>A0A1U7LHC9_NEOID</name>
<dbReference type="InterPro" id="IPR036322">
    <property type="entry name" value="WD40_repeat_dom_sf"/>
</dbReference>
<accession>A0A1U7LHC9</accession>
<dbReference type="EMBL" id="LXFE01003940">
    <property type="protein sequence ID" value="OLL22057.1"/>
    <property type="molecule type" value="Genomic_DNA"/>
</dbReference>
<dbReference type="InterPro" id="IPR015943">
    <property type="entry name" value="WD40/YVTN_repeat-like_dom_sf"/>
</dbReference>
<feature type="repeat" description="WD" evidence="3">
    <location>
        <begin position="93"/>
        <end position="134"/>
    </location>
</feature>
<proteinExistence type="predicted"/>
<feature type="repeat" description="WD" evidence="3">
    <location>
        <begin position="238"/>
        <end position="272"/>
    </location>
</feature>
<dbReference type="PANTHER" id="PTHR10971">
    <property type="entry name" value="MRNA EXPORT FACTOR AND BUB3"/>
    <property type="match status" value="1"/>
</dbReference>
<keyword evidence="1 3" id="KW-0853">WD repeat</keyword>
<keyword evidence="2" id="KW-0677">Repeat</keyword>
<sequence length="331" mass="36487">MSEFELISPPDDNISSLRFSPSEATSLLVSSWDSLLRLYQIDPDSRESQLSATYHHRSAILDCCFSDGNHAFTAGLDGRIGLFDLHAGNESTVGLHDDAVRRVLYNSDSSLLISGSWDKSLKLYDSKSGNSAGDICLPEKVYTMATVNTKVIVGMANRKVYIFDTRNFKMPLQKRESSLKFMTRTIECMPNGEGYISTSVEGRVAVEFFDPSPDVQAKKYAFKCHRQTAGEQDIVYPVNAIAFHPKFHTFLSGGGDGTVSVWDYVARKRMRQLANFDISIAALGYSHDGRLLAYGLSSDEDLEGGPKITTPKVVVRILAEEDTKGKGLSPG</sequence>
<dbReference type="AlphaFoldDB" id="A0A1U7LHC9"/>
<dbReference type="Pfam" id="PF00400">
    <property type="entry name" value="WD40"/>
    <property type="match status" value="4"/>
</dbReference>
<evidence type="ECO:0000313" key="5">
    <source>
        <dbReference type="Proteomes" id="UP000186594"/>
    </source>
</evidence>
<organism evidence="4 5">
    <name type="scientific">Neolecta irregularis (strain DAH-3)</name>
    <dbReference type="NCBI Taxonomy" id="1198029"/>
    <lineage>
        <taxon>Eukaryota</taxon>
        <taxon>Fungi</taxon>
        <taxon>Dikarya</taxon>
        <taxon>Ascomycota</taxon>
        <taxon>Taphrinomycotina</taxon>
        <taxon>Neolectales</taxon>
        <taxon>Neolectaceae</taxon>
        <taxon>Neolecta</taxon>
    </lineage>
</organism>
<dbReference type="PROSITE" id="PS50082">
    <property type="entry name" value="WD_REPEATS_2"/>
    <property type="match status" value="2"/>
</dbReference>
<evidence type="ECO:0000313" key="4">
    <source>
        <dbReference type="EMBL" id="OLL22057.1"/>
    </source>
</evidence>
<gene>
    <name evidence="4" type="ORF">NEOLI_002257</name>
</gene>
<evidence type="ECO:0000256" key="2">
    <source>
        <dbReference type="ARBA" id="ARBA00022737"/>
    </source>
</evidence>
<dbReference type="OrthoDB" id="10262475at2759"/>
<reference evidence="4 5" key="1">
    <citation type="submission" date="2016-04" db="EMBL/GenBank/DDBJ databases">
        <title>Evolutionary innovation and constraint leading to complex multicellularity in the Ascomycota.</title>
        <authorList>
            <person name="Cisse O."/>
            <person name="Nguyen A."/>
            <person name="Hewitt D.A."/>
            <person name="Jedd G."/>
            <person name="Stajich J.E."/>
        </authorList>
    </citation>
    <scope>NUCLEOTIDE SEQUENCE [LARGE SCALE GENOMIC DNA]</scope>
    <source>
        <strain evidence="4 5">DAH-3</strain>
    </source>
</reference>
<dbReference type="PROSITE" id="PS50294">
    <property type="entry name" value="WD_REPEATS_REGION"/>
    <property type="match status" value="1"/>
</dbReference>
<protein>
    <submittedName>
        <fullName evidence="4">Mitotic checkpoint protein BUB3</fullName>
    </submittedName>
</protein>
<dbReference type="OMA" id="WDSTLHI"/>
<dbReference type="SUPFAM" id="SSF50978">
    <property type="entry name" value="WD40 repeat-like"/>
    <property type="match status" value="1"/>
</dbReference>
<comment type="caution">
    <text evidence="4">The sequence shown here is derived from an EMBL/GenBank/DDBJ whole genome shotgun (WGS) entry which is preliminary data.</text>
</comment>
<dbReference type="SMART" id="SM00320">
    <property type="entry name" value="WD40"/>
    <property type="match status" value="4"/>
</dbReference>
<dbReference type="InterPro" id="IPR001680">
    <property type="entry name" value="WD40_rpt"/>
</dbReference>
<keyword evidence="5" id="KW-1185">Reference proteome</keyword>
<dbReference type="STRING" id="1198029.A0A1U7LHC9"/>
<evidence type="ECO:0000256" key="1">
    <source>
        <dbReference type="ARBA" id="ARBA00022574"/>
    </source>
</evidence>
<dbReference type="Proteomes" id="UP000186594">
    <property type="component" value="Unassembled WGS sequence"/>
</dbReference>